<evidence type="ECO:0000313" key="2">
    <source>
        <dbReference type="EMBL" id="SHO81497.1"/>
    </source>
</evidence>
<dbReference type="InterPro" id="IPR052048">
    <property type="entry name" value="ST_Response_Regulator"/>
</dbReference>
<dbReference type="CDD" id="cd17546">
    <property type="entry name" value="REC_hyHK_CKI1_RcsC-like"/>
    <property type="match status" value="1"/>
</dbReference>
<protein>
    <submittedName>
        <fullName evidence="2">Sensory box histidine kinase/response regulator</fullName>
    </submittedName>
</protein>
<dbReference type="SMART" id="SM00448">
    <property type="entry name" value="REC"/>
    <property type="match status" value="1"/>
</dbReference>
<accession>A0A1W1EKX8</accession>
<dbReference type="Pfam" id="PF00072">
    <property type="entry name" value="Response_reg"/>
    <property type="match status" value="1"/>
</dbReference>
<gene>
    <name evidence="2" type="ORF">MNB_SV-15-1074</name>
</gene>
<dbReference type="GO" id="GO:0000160">
    <property type="term" value="P:phosphorelay signal transduction system"/>
    <property type="evidence" value="ECO:0007669"/>
    <property type="project" value="InterPro"/>
</dbReference>
<feature type="domain" description="Response regulatory" evidence="1">
    <location>
        <begin position="36"/>
        <end position="151"/>
    </location>
</feature>
<dbReference type="GO" id="GO:0016301">
    <property type="term" value="F:kinase activity"/>
    <property type="evidence" value="ECO:0007669"/>
    <property type="project" value="UniProtKB-KW"/>
</dbReference>
<dbReference type="PANTHER" id="PTHR43228:SF1">
    <property type="entry name" value="TWO-COMPONENT RESPONSE REGULATOR ARR22"/>
    <property type="match status" value="1"/>
</dbReference>
<organism evidence="2">
    <name type="scientific">hydrothermal vent metagenome</name>
    <dbReference type="NCBI Taxonomy" id="652676"/>
    <lineage>
        <taxon>unclassified sequences</taxon>
        <taxon>metagenomes</taxon>
        <taxon>ecological metagenomes</taxon>
    </lineage>
</organism>
<dbReference type="InterPro" id="IPR001789">
    <property type="entry name" value="Sig_transdc_resp-reg_receiver"/>
</dbReference>
<proteinExistence type="predicted"/>
<keyword evidence="2" id="KW-0418">Kinase</keyword>
<dbReference type="AlphaFoldDB" id="A0A1W1EKX8"/>
<dbReference type="Gene3D" id="3.40.50.2300">
    <property type="match status" value="1"/>
</dbReference>
<keyword evidence="2" id="KW-0808">Transferase</keyword>
<dbReference type="SUPFAM" id="SSF52172">
    <property type="entry name" value="CheY-like"/>
    <property type="match status" value="1"/>
</dbReference>
<dbReference type="EMBL" id="FRYL01000041">
    <property type="protein sequence ID" value="SHO81497.1"/>
    <property type="molecule type" value="Genomic_DNA"/>
</dbReference>
<reference evidence="2" key="1">
    <citation type="submission" date="2016-10" db="EMBL/GenBank/DDBJ databases">
        <authorList>
            <person name="de Groot N.N."/>
        </authorList>
    </citation>
    <scope>NUCLEOTIDE SEQUENCE</scope>
</reference>
<sequence length="151" mass="16955">MIYLKLFDTLVMVDKGIIQENNSIQSEIIKQNKEKHILIVDNSLINLKLTQEIINKFGFTSSTAKDGQEAVDIFKEKGEIFDVILIDENMPIMNGTKAIKIIRSLVGGDKPYIYGLTGDSDEKVNQAMINAGVDAILQKPIKIKELKDILF</sequence>
<dbReference type="InterPro" id="IPR011006">
    <property type="entry name" value="CheY-like_superfamily"/>
</dbReference>
<name>A0A1W1EKX8_9ZZZZ</name>
<evidence type="ECO:0000259" key="1">
    <source>
        <dbReference type="PROSITE" id="PS50110"/>
    </source>
</evidence>
<dbReference type="PROSITE" id="PS50110">
    <property type="entry name" value="RESPONSE_REGULATORY"/>
    <property type="match status" value="1"/>
</dbReference>
<dbReference type="PANTHER" id="PTHR43228">
    <property type="entry name" value="TWO-COMPONENT RESPONSE REGULATOR"/>
    <property type="match status" value="1"/>
</dbReference>